<gene>
    <name evidence="5" type="ORF">HBR001_LOCUS2652</name>
</gene>
<feature type="compositionally biased region" description="Basic and acidic residues" evidence="3">
    <location>
        <begin position="225"/>
        <end position="236"/>
    </location>
</feature>
<organism evidence="5 6">
    <name type="scientific">Hyaloperonospora brassicae</name>
    <name type="common">Brassica downy mildew</name>
    <name type="synonym">Peronospora brassicae</name>
    <dbReference type="NCBI Taxonomy" id="162125"/>
    <lineage>
        <taxon>Eukaryota</taxon>
        <taxon>Sar</taxon>
        <taxon>Stramenopiles</taxon>
        <taxon>Oomycota</taxon>
        <taxon>Peronosporomycetes</taxon>
        <taxon>Peronosporales</taxon>
        <taxon>Peronosporaceae</taxon>
        <taxon>Hyaloperonospora</taxon>
    </lineage>
</organism>
<reference evidence="5" key="1">
    <citation type="submission" date="2022-12" db="EMBL/GenBank/DDBJ databases">
        <authorList>
            <person name="Webb A."/>
        </authorList>
    </citation>
    <scope>NUCLEOTIDE SEQUENCE</scope>
    <source>
        <strain evidence="5">Hp1</strain>
    </source>
</reference>
<dbReference type="Proteomes" id="UP001162031">
    <property type="component" value="Unassembled WGS sequence"/>
</dbReference>
<dbReference type="InterPro" id="IPR002125">
    <property type="entry name" value="CMP_dCMP_dom"/>
</dbReference>
<dbReference type="GO" id="GO:0005634">
    <property type="term" value="C:nucleus"/>
    <property type="evidence" value="ECO:0007669"/>
    <property type="project" value="TreeGrafter"/>
</dbReference>
<evidence type="ECO:0000256" key="1">
    <source>
        <dbReference type="ARBA" id="ARBA00022694"/>
    </source>
</evidence>
<dbReference type="PANTHER" id="PTHR11079:SF156">
    <property type="entry name" value="INACTIVE TRNA-SPECIFIC ADENOSINE DEAMINASE-LIKE PROTEIN 3-RELATED"/>
    <property type="match status" value="1"/>
</dbReference>
<evidence type="ECO:0000313" key="5">
    <source>
        <dbReference type="EMBL" id="CAI5721555.1"/>
    </source>
</evidence>
<dbReference type="EMBL" id="CANTFL010000386">
    <property type="protein sequence ID" value="CAI5721555.1"/>
    <property type="molecule type" value="Genomic_DNA"/>
</dbReference>
<dbReference type="AlphaFoldDB" id="A0AAV0TGI1"/>
<proteinExistence type="inferred from homology"/>
<evidence type="ECO:0000259" key="4">
    <source>
        <dbReference type="PROSITE" id="PS51747"/>
    </source>
</evidence>
<accession>A0AAV0TGI1</accession>
<dbReference type="Gene3D" id="3.40.140.10">
    <property type="entry name" value="Cytidine Deaminase, domain 2"/>
    <property type="match status" value="1"/>
</dbReference>
<keyword evidence="6" id="KW-1185">Reference proteome</keyword>
<dbReference type="GO" id="GO:0052717">
    <property type="term" value="F:tRNA-specific adenosine-34 deaminase activity"/>
    <property type="evidence" value="ECO:0007669"/>
    <property type="project" value="UniProtKB-EC"/>
</dbReference>
<dbReference type="GO" id="GO:0005737">
    <property type="term" value="C:cytoplasm"/>
    <property type="evidence" value="ECO:0007669"/>
    <property type="project" value="TreeGrafter"/>
</dbReference>
<evidence type="ECO:0000256" key="3">
    <source>
        <dbReference type="SAM" id="MobiDB-lite"/>
    </source>
</evidence>
<feature type="region of interest" description="Disordered" evidence="3">
    <location>
        <begin position="225"/>
        <end position="259"/>
    </location>
</feature>
<dbReference type="SUPFAM" id="SSF53927">
    <property type="entry name" value="Cytidine deaminase-like"/>
    <property type="match status" value="1"/>
</dbReference>
<evidence type="ECO:0000313" key="6">
    <source>
        <dbReference type="Proteomes" id="UP001162031"/>
    </source>
</evidence>
<feature type="domain" description="CMP/dCMP-type deaminase" evidence="4">
    <location>
        <begin position="149"/>
        <end position="325"/>
    </location>
</feature>
<protein>
    <recommendedName>
        <fullName evidence="4">CMP/dCMP-type deaminase domain-containing protein</fullName>
    </recommendedName>
</protein>
<keyword evidence="1" id="KW-0819">tRNA processing</keyword>
<evidence type="ECO:0000256" key="2">
    <source>
        <dbReference type="ARBA" id="ARBA00038160"/>
    </source>
</evidence>
<dbReference type="InterPro" id="IPR016193">
    <property type="entry name" value="Cytidine_deaminase-like"/>
</dbReference>
<dbReference type="Pfam" id="PF00383">
    <property type="entry name" value="dCMP_cyt_deam_1"/>
    <property type="match status" value="1"/>
</dbReference>
<comment type="caution">
    <text evidence="5">The sequence shown here is derived from an EMBL/GenBank/DDBJ whole genome shotgun (WGS) entry which is preliminary data.</text>
</comment>
<dbReference type="PROSITE" id="PS51747">
    <property type="entry name" value="CYT_DCMP_DEAMINASES_2"/>
    <property type="match status" value="1"/>
</dbReference>
<feature type="compositionally biased region" description="Basic and acidic residues" evidence="3">
    <location>
        <begin position="244"/>
        <end position="259"/>
    </location>
</feature>
<dbReference type="GO" id="GO:0002100">
    <property type="term" value="P:tRNA wobble adenosine to inosine editing"/>
    <property type="evidence" value="ECO:0007669"/>
    <property type="project" value="InterPro"/>
</dbReference>
<comment type="similarity">
    <text evidence="2">Belongs to the cytidine and deoxycytidylate deaminase family. ADAT3 subfamily.</text>
</comment>
<name>A0AAV0TGI1_HYABA</name>
<dbReference type="PANTHER" id="PTHR11079">
    <property type="entry name" value="CYTOSINE DEAMINASE FAMILY MEMBER"/>
    <property type="match status" value="1"/>
</dbReference>
<dbReference type="GO" id="GO:0046872">
    <property type="term" value="F:metal ion binding"/>
    <property type="evidence" value="ECO:0007669"/>
    <property type="project" value="UniProtKB-KW"/>
</dbReference>
<sequence length="333" mass="37277">MELVEIAASNGDELVQAEAQQRFVALEFPAHYGSNVMQHLAATFQPLTSLGFAHLKRLKKHPKASKTLVALVCPLDSTFTYDVGCAKASPNVQELETLFQGRLTAVDALKNAPRSRVLFEKHSKNWPLVFHASVHDVAASLTIEKEEMRRMLEHLRAAVEDGKTMTAKRHKALTCAWVCVVVDPLLDKHVATSNVCDKMSVKYAFEPLYHPVMVAIDAVAGRDRRREGPMKDEMGHQKKQKKSHERDETAQCEGDKGDMKHSESYLCTGYDVYLDCEPCAMCAMALVHSRARRVIFDRDNPGDGVLVSSFKLHTITSLNHHYRVFRSKAMSGS</sequence>